<dbReference type="EMBL" id="KQ483711">
    <property type="protein sequence ID" value="KYP42567.1"/>
    <property type="molecule type" value="Genomic_DNA"/>
</dbReference>
<sequence length="155" mass="18724">MHVRCHLYILNLMVNDGLKEYHSSINKIRYAVRDVRASLGRMDRFKICIKEGRIVDKCTMQLDVLTRWNSTYIIIEIASKFRKAFKRPGEKCYQYVMLDGGVPNNEDWDNVRCFIKLLKIFFDITQSFRNKFCNFFFFFEYFNEHCMILLELKWG</sequence>
<dbReference type="Proteomes" id="UP000075243">
    <property type="component" value="Unassembled WGS sequence"/>
</dbReference>
<reference evidence="1" key="1">
    <citation type="journal article" date="2012" name="Nat. Biotechnol.">
        <title>Draft genome sequence of pigeonpea (Cajanus cajan), an orphan legume crop of resource-poor farmers.</title>
        <authorList>
            <person name="Varshney R.K."/>
            <person name="Chen W."/>
            <person name="Li Y."/>
            <person name="Bharti A.K."/>
            <person name="Saxena R.K."/>
            <person name="Schlueter J.A."/>
            <person name="Donoghue M.T."/>
            <person name="Azam S."/>
            <person name="Fan G."/>
            <person name="Whaley A.M."/>
            <person name="Farmer A.D."/>
            <person name="Sheridan J."/>
            <person name="Iwata A."/>
            <person name="Tuteja R."/>
            <person name="Penmetsa R.V."/>
            <person name="Wu W."/>
            <person name="Upadhyaya H.D."/>
            <person name="Yang S.P."/>
            <person name="Shah T."/>
            <person name="Saxena K.B."/>
            <person name="Michael T."/>
            <person name="McCombie W.R."/>
            <person name="Yang B."/>
            <person name="Zhang G."/>
            <person name="Yang H."/>
            <person name="Wang J."/>
            <person name="Spillane C."/>
            <person name="Cook D.R."/>
            <person name="May G.D."/>
            <person name="Xu X."/>
            <person name="Jackson S.A."/>
        </authorList>
    </citation>
    <scope>NUCLEOTIDE SEQUENCE [LARGE SCALE GENOMIC DNA]</scope>
</reference>
<gene>
    <name evidence="1" type="ORF">KK1_036010</name>
</gene>
<evidence type="ECO:0000313" key="2">
    <source>
        <dbReference type="Proteomes" id="UP000075243"/>
    </source>
</evidence>
<accession>A0A151RJ13</accession>
<dbReference type="STRING" id="3821.A0A151RJ13"/>
<organism evidence="1 2">
    <name type="scientific">Cajanus cajan</name>
    <name type="common">Pigeon pea</name>
    <name type="synonym">Cajanus indicus</name>
    <dbReference type="NCBI Taxonomy" id="3821"/>
    <lineage>
        <taxon>Eukaryota</taxon>
        <taxon>Viridiplantae</taxon>
        <taxon>Streptophyta</taxon>
        <taxon>Embryophyta</taxon>
        <taxon>Tracheophyta</taxon>
        <taxon>Spermatophyta</taxon>
        <taxon>Magnoliopsida</taxon>
        <taxon>eudicotyledons</taxon>
        <taxon>Gunneridae</taxon>
        <taxon>Pentapetalae</taxon>
        <taxon>rosids</taxon>
        <taxon>fabids</taxon>
        <taxon>Fabales</taxon>
        <taxon>Fabaceae</taxon>
        <taxon>Papilionoideae</taxon>
        <taxon>50 kb inversion clade</taxon>
        <taxon>NPAAA clade</taxon>
        <taxon>indigoferoid/millettioid clade</taxon>
        <taxon>Phaseoleae</taxon>
        <taxon>Cajanus</taxon>
    </lineage>
</organism>
<proteinExistence type="predicted"/>
<dbReference type="InterPro" id="IPR012337">
    <property type="entry name" value="RNaseH-like_sf"/>
</dbReference>
<dbReference type="SUPFAM" id="SSF53098">
    <property type="entry name" value="Ribonuclease H-like"/>
    <property type="match status" value="1"/>
</dbReference>
<name>A0A151RJ13_CAJCA</name>
<dbReference type="PANTHER" id="PTHR46481:SF8">
    <property type="entry name" value="ZINC FINGER BED DOMAIN-CONTAINING PROTEIN RICESLEEPER 1-LIKE"/>
    <property type="match status" value="1"/>
</dbReference>
<dbReference type="Gramene" id="C.cajan_36567.t">
    <property type="protein sequence ID" value="C.cajan_36567.t.cds1"/>
    <property type="gene ID" value="C.cajan_36567"/>
</dbReference>
<protein>
    <submittedName>
        <fullName evidence="1">AC transposase</fullName>
    </submittedName>
</protein>
<dbReference type="InterPro" id="IPR052035">
    <property type="entry name" value="ZnF_BED_domain_contain"/>
</dbReference>
<dbReference type="PANTHER" id="PTHR46481">
    <property type="entry name" value="ZINC FINGER BED DOMAIN-CONTAINING PROTEIN 4"/>
    <property type="match status" value="1"/>
</dbReference>
<dbReference type="AlphaFoldDB" id="A0A151RJ13"/>
<keyword evidence="2" id="KW-1185">Reference proteome</keyword>
<evidence type="ECO:0000313" key="1">
    <source>
        <dbReference type="EMBL" id="KYP42567.1"/>
    </source>
</evidence>